<gene>
    <name evidence="6" type="ORF">POL68_19340</name>
</gene>
<keyword evidence="1" id="KW-0808">Transferase</keyword>
<name>A0ABT5DAG0_9BACT</name>
<feature type="domain" description="N-acetyltransferase" evidence="5">
    <location>
        <begin position="21"/>
        <end position="169"/>
    </location>
</feature>
<protein>
    <submittedName>
        <fullName evidence="6">GNAT family N-acetyltransferase</fullName>
    </submittedName>
</protein>
<evidence type="ECO:0000313" key="7">
    <source>
        <dbReference type="Proteomes" id="UP001221838"/>
    </source>
</evidence>
<evidence type="ECO:0000256" key="2">
    <source>
        <dbReference type="ARBA" id="ARBA00023315"/>
    </source>
</evidence>
<evidence type="ECO:0000256" key="1">
    <source>
        <dbReference type="ARBA" id="ARBA00022679"/>
    </source>
</evidence>
<evidence type="ECO:0000256" key="4">
    <source>
        <dbReference type="SAM" id="MobiDB-lite"/>
    </source>
</evidence>
<dbReference type="Gene3D" id="3.40.630.30">
    <property type="match status" value="1"/>
</dbReference>
<dbReference type="RefSeq" id="WP_272140272.1">
    <property type="nucleotide sequence ID" value="NZ_JAQNDM010000002.1"/>
</dbReference>
<dbReference type="PROSITE" id="PS51186">
    <property type="entry name" value="GNAT"/>
    <property type="match status" value="1"/>
</dbReference>
<dbReference type="PANTHER" id="PTHR43792">
    <property type="entry name" value="GNAT FAMILY, PUTATIVE (AFU_ORTHOLOGUE AFUA_3G00765)-RELATED-RELATED"/>
    <property type="match status" value="1"/>
</dbReference>
<reference evidence="6 7" key="1">
    <citation type="submission" date="2022-11" db="EMBL/GenBank/DDBJ databases">
        <title>Minimal conservation of predation-associated metabolite biosynthetic gene clusters underscores biosynthetic potential of Myxococcota including descriptions for ten novel species: Archangium lansinium sp. nov., Myxococcus landrumus sp. nov., Nannocystis bai.</title>
        <authorList>
            <person name="Ahearne A."/>
            <person name="Stevens C."/>
            <person name="Dowd S."/>
        </authorList>
    </citation>
    <scope>NUCLEOTIDE SEQUENCE [LARGE SCALE GENOMIC DNA]</scope>
    <source>
        <strain evidence="6 7">NCWAL01</strain>
    </source>
</reference>
<keyword evidence="2" id="KW-0012">Acyltransferase</keyword>
<dbReference type="InterPro" id="IPR016181">
    <property type="entry name" value="Acyl_CoA_acyltransferase"/>
</dbReference>
<evidence type="ECO:0000313" key="6">
    <source>
        <dbReference type="EMBL" id="MDC0710639.1"/>
    </source>
</evidence>
<feature type="region of interest" description="Disordered" evidence="4">
    <location>
        <begin position="168"/>
        <end position="187"/>
    </location>
</feature>
<keyword evidence="7" id="KW-1185">Reference proteome</keyword>
<evidence type="ECO:0000259" key="5">
    <source>
        <dbReference type="PROSITE" id="PS51186"/>
    </source>
</evidence>
<comment type="similarity">
    <text evidence="3">Belongs to the acetyltransferase family. RimJ subfamily.</text>
</comment>
<sequence>MRPLPHERPPRIEPLGPEHSMALHRLAQAPGLADVLFDGPAPTYDDVWRAIESAEELRTNGRGDVFAVLLGEELIGVCRLDRDSPWLAAAEVGYCIDEPFRGRGLATAAVGLVVEQAFAALGVELVTARCLRTHLPSRRVLEKLGFVTTHGAEETPAPFIGFELSKRDASRPRLTSTASRTSSSGPK</sequence>
<accession>A0ABT5DAG0</accession>
<dbReference type="PANTHER" id="PTHR43792:SF8">
    <property type="entry name" value="[RIBOSOMAL PROTEIN US5]-ALANINE N-ACETYLTRANSFERASE"/>
    <property type="match status" value="1"/>
</dbReference>
<evidence type="ECO:0000256" key="3">
    <source>
        <dbReference type="ARBA" id="ARBA00038502"/>
    </source>
</evidence>
<comment type="caution">
    <text evidence="6">The sequence shown here is derived from an EMBL/GenBank/DDBJ whole genome shotgun (WGS) entry which is preliminary data.</text>
</comment>
<organism evidence="6 7">
    <name type="scientific">Stigmatella ashevillensis</name>
    <dbReference type="NCBI Taxonomy" id="2995309"/>
    <lineage>
        <taxon>Bacteria</taxon>
        <taxon>Pseudomonadati</taxon>
        <taxon>Myxococcota</taxon>
        <taxon>Myxococcia</taxon>
        <taxon>Myxococcales</taxon>
        <taxon>Cystobacterineae</taxon>
        <taxon>Archangiaceae</taxon>
        <taxon>Stigmatella</taxon>
    </lineage>
</organism>
<dbReference type="InterPro" id="IPR000182">
    <property type="entry name" value="GNAT_dom"/>
</dbReference>
<proteinExistence type="inferred from homology"/>
<dbReference type="CDD" id="cd04301">
    <property type="entry name" value="NAT_SF"/>
    <property type="match status" value="1"/>
</dbReference>
<dbReference type="Pfam" id="PF13302">
    <property type="entry name" value="Acetyltransf_3"/>
    <property type="match status" value="1"/>
</dbReference>
<dbReference type="Proteomes" id="UP001221838">
    <property type="component" value="Unassembled WGS sequence"/>
</dbReference>
<feature type="compositionally biased region" description="Low complexity" evidence="4">
    <location>
        <begin position="172"/>
        <end position="187"/>
    </location>
</feature>
<dbReference type="SUPFAM" id="SSF55729">
    <property type="entry name" value="Acyl-CoA N-acyltransferases (Nat)"/>
    <property type="match status" value="1"/>
</dbReference>
<dbReference type="InterPro" id="IPR051531">
    <property type="entry name" value="N-acetyltransferase"/>
</dbReference>
<dbReference type="EMBL" id="JAQNDM010000002">
    <property type="protein sequence ID" value="MDC0710639.1"/>
    <property type="molecule type" value="Genomic_DNA"/>
</dbReference>